<protein>
    <submittedName>
        <fullName evidence="2">Transposase</fullName>
    </submittedName>
</protein>
<sequence length="98" mass="11352">MMTKNPSNEREQLEMLTIDPLVPNNHLVRKLEAAIDFSFIYPLVEQLYLPNGRPSTDPVVLFKMTFIQYVFGIQSMQAMLTFAAMNLKKLANWTWQTA</sequence>
<gene>
    <name evidence="2" type="ORF">NXZ79_12275</name>
</gene>
<proteinExistence type="predicted"/>
<dbReference type="Proteomes" id="UP001525021">
    <property type="component" value="Unassembled WGS sequence"/>
</dbReference>
<keyword evidence="3" id="KW-1185">Reference proteome</keyword>
<comment type="caution">
    <text evidence="2">The sequence shown here is derived from an EMBL/GenBank/DDBJ whole genome shotgun (WGS) entry which is preliminary data.</text>
</comment>
<dbReference type="Pfam" id="PF05598">
    <property type="entry name" value="DUF772"/>
    <property type="match status" value="1"/>
</dbReference>
<organism evidence="2 3">
    <name type="scientific">Lysinibacillus pinottii</name>
    <dbReference type="NCBI Taxonomy" id="2973932"/>
    <lineage>
        <taxon>Bacteria</taxon>
        <taxon>Bacillati</taxon>
        <taxon>Bacillota</taxon>
        <taxon>Bacilli</taxon>
        <taxon>Bacillales</taxon>
        <taxon>Bacillaceae</taxon>
        <taxon>Lysinibacillus</taxon>
    </lineage>
</organism>
<evidence type="ECO:0000313" key="2">
    <source>
        <dbReference type="EMBL" id="MCS1396806.1"/>
    </source>
</evidence>
<dbReference type="EMBL" id="JANTOO010000012">
    <property type="protein sequence ID" value="MCS1396806.1"/>
    <property type="molecule type" value="Genomic_DNA"/>
</dbReference>
<accession>A0ABT2DS16</accession>
<evidence type="ECO:0000313" key="3">
    <source>
        <dbReference type="Proteomes" id="UP001525021"/>
    </source>
</evidence>
<feature type="domain" description="Transposase InsH N-terminal" evidence="1">
    <location>
        <begin position="18"/>
        <end position="82"/>
    </location>
</feature>
<name>A0ABT2DS16_9BACI</name>
<dbReference type="InterPro" id="IPR008490">
    <property type="entry name" value="Transposase_InsH_N"/>
</dbReference>
<reference evidence="2 3" key="1">
    <citation type="submission" date="2022-08" db="EMBL/GenBank/DDBJ databases">
        <title>Lysinibacillus sequencing.</title>
        <authorList>
            <person name="Dunlap C."/>
        </authorList>
    </citation>
    <scope>NUCLEOTIDE SEQUENCE [LARGE SCALE GENOMIC DNA]</scope>
    <source>
        <strain evidence="2 3">PB211</strain>
    </source>
</reference>
<evidence type="ECO:0000259" key="1">
    <source>
        <dbReference type="Pfam" id="PF05598"/>
    </source>
</evidence>